<dbReference type="OrthoDB" id="6033507at2759"/>
<dbReference type="Proteomes" id="UP000031668">
    <property type="component" value="Unassembled WGS sequence"/>
</dbReference>
<dbReference type="EMBL" id="JWZT01003648">
    <property type="protein sequence ID" value="KII65958.1"/>
    <property type="molecule type" value="Genomic_DNA"/>
</dbReference>
<organism evidence="1 2">
    <name type="scientific">Thelohanellus kitauei</name>
    <name type="common">Myxosporean</name>
    <dbReference type="NCBI Taxonomy" id="669202"/>
    <lineage>
        <taxon>Eukaryota</taxon>
        <taxon>Metazoa</taxon>
        <taxon>Cnidaria</taxon>
        <taxon>Myxozoa</taxon>
        <taxon>Myxosporea</taxon>
        <taxon>Bivalvulida</taxon>
        <taxon>Platysporina</taxon>
        <taxon>Myxobolidae</taxon>
        <taxon>Thelohanellus</taxon>
    </lineage>
</organism>
<proteinExistence type="predicted"/>
<sequence>MKCPLVQNFSRSLSCSSLRAASIRHVNIENLTWGRSLIGTLSVPRIAKSYKFCPNFDKLFVNNVTPVTGDVKFVIPFGSVLRVVEYAFAMSFDMAIVAFAEGRMFQDGKLVRDHMLRCNTKDKIDLYWSRSNGKVMKSSFDVLYRRTAKRRGRRSLYEFKIRRSEPVEMNQEDIQTQIFFKNIQIK</sequence>
<comment type="caution">
    <text evidence="1">The sequence shown here is derived from an EMBL/GenBank/DDBJ whole genome shotgun (WGS) entry which is preliminary data.</text>
</comment>
<name>A0A0C2J9Z0_THEKT</name>
<dbReference type="AlphaFoldDB" id="A0A0C2J9Z0"/>
<evidence type="ECO:0000313" key="1">
    <source>
        <dbReference type="EMBL" id="KII65958.1"/>
    </source>
</evidence>
<gene>
    <name evidence="1" type="ORF">RF11_14899</name>
</gene>
<accession>A0A0C2J9Z0</accession>
<evidence type="ECO:0000313" key="2">
    <source>
        <dbReference type="Proteomes" id="UP000031668"/>
    </source>
</evidence>
<protein>
    <submittedName>
        <fullName evidence="1">Uncharacterized protein</fullName>
    </submittedName>
</protein>
<keyword evidence="2" id="KW-1185">Reference proteome</keyword>
<reference evidence="1 2" key="1">
    <citation type="journal article" date="2014" name="Genome Biol. Evol.">
        <title>The genome of the myxosporean Thelohanellus kitauei shows adaptations to nutrient acquisition within its fish host.</title>
        <authorList>
            <person name="Yang Y."/>
            <person name="Xiong J."/>
            <person name="Zhou Z."/>
            <person name="Huo F."/>
            <person name="Miao W."/>
            <person name="Ran C."/>
            <person name="Liu Y."/>
            <person name="Zhang J."/>
            <person name="Feng J."/>
            <person name="Wang M."/>
            <person name="Wang M."/>
            <person name="Wang L."/>
            <person name="Yao B."/>
        </authorList>
    </citation>
    <scope>NUCLEOTIDE SEQUENCE [LARGE SCALE GENOMIC DNA]</scope>
    <source>
        <strain evidence="1">Wuqing</strain>
    </source>
</reference>